<feature type="transmembrane region" description="Helical" evidence="7">
    <location>
        <begin position="209"/>
        <end position="235"/>
    </location>
</feature>
<dbReference type="PANTHER" id="PTHR13414">
    <property type="entry name" value="HUEL-CATION TRANSPORTER"/>
    <property type="match status" value="1"/>
</dbReference>
<keyword evidence="5 7" id="KW-0472">Membrane</keyword>
<keyword evidence="3 7" id="KW-0812">Transmembrane</keyword>
<feature type="domain" description="Cation efflux protein cytoplasmic" evidence="9">
    <location>
        <begin position="280"/>
        <end position="348"/>
    </location>
</feature>
<feature type="domain" description="Cation efflux protein transmembrane" evidence="8">
    <location>
        <begin position="61"/>
        <end position="271"/>
    </location>
</feature>
<feature type="compositionally biased region" description="Low complexity" evidence="6">
    <location>
        <begin position="33"/>
        <end position="51"/>
    </location>
</feature>
<dbReference type="InterPro" id="IPR040177">
    <property type="entry name" value="SLC30A9"/>
</dbReference>
<accession>A0A9W6MEC2</accession>
<reference evidence="10" key="2">
    <citation type="submission" date="2023-01" db="EMBL/GenBank/DDBJ databases">
        <authorList>
            <person name="Sun Q."/>
            <person name="Evtushenko L."/>
        </authorList>
    </citation>
    <scope>NUCLEOTIDE SEQUENCE</scope>
    <source>
        <strain evidence="10">VKM Ac-2007</strain>
    </source>
</reference>
<dbReference type="InterPro" id="IPR002524">
    <property type="entry name" value="Cation_efflux"/>
</dbReference>
<reference evidence="10" key="1">
    <citation type="journal article" date="2014" name="Int. J. Syst. Evol. Microbiol.">
        <title>Complete genome sequence of Corynebacterium casei LMG S-19264T (=DSM 44701T), isolated from a smear-ripened cheese.</title>
        <authorList>
            <consortium name="US DOE Joint Genome Institute (JGI-PGF)"/>
            <person name="Walter F."/>
            <person name="Albersmeier A."/>
            <person name="Kalinowski J."/>
            <person name="Ruckert C."/>
        </authorList>
    </citation>
    <scope>NUCLEOTIDE SEQUENCE</scope>
    <source>
        <strain evidence="10">VKM Ac-2007</strain>
    </source>
</reference>
<organism evidence="10 11">
    <name type="scientific">Streptosporangium carneum</name>
    <dbReference type="NCBI Taxonomy" id="47481"/>
    <lineage>
        <taxon>Bacteria</taxon>
        <taxon>Bacillati</taxon>
        <taxon>Actinomycetota</taxon>
        <taxon>Actinomycetes</taxon>
        <taxon>Streptosporangiales</taxon>
        <taxon>Streptosporangiaceae</taxon>
        <taxon>Streptosporangium</taxon>
    </lineage>
</organism>
<proteinExistence type="predicted"/>
<dbReference type="AlphaFoldDB" id="A0A9W6MEC2"/>
<dbReference type="Gene3D" id="1.20.1510.10">
    <property type="entry name" value="Cation efflux protein transmembrane domain"/>
    <property type="match status" value="1"/>
</dbReference>
<sequence length="371" mass="38458">MEEEATGRVTNGAVGRAANGTPDEAADELAGRATSDATSTESGGAAADGAANGSAESLGTVVVAGLANLAIAVAKLVAGLISGSSAMLSEAMHSAADTVTEILLFVAVRRAGHPPDARHPFGHGKAGFFWALMAAFATLIGGAGFSITHGVHEIAHGEELADLRISYAVLAVSFVIEGISFLKALSQVRAQAGRFRVSPRRYVSRTPDTALKAVLFEDAAALAGLLIAACGLLAYQLTGSPLWDGVASVVIGLLLLGVALNLIRTNVSLLIGQAAPVRIEQEIRAELLALPEVESVVELLTMMLGPDEIMVAARVDFVDETTGAALERASDRVERRLVERFPSISQVFLDPTPGRSAKQGRMVGDDADRDA</sequence>
<dbReference type="GO" id="GO:0006829">
    <property type="term" value="P:zinc ion transport"/>
    <property type="evidence" value="ECO:0007669"/>
    <property type="project" value="InterPro"/>
</dbReference>
<dbReference type="InterPro" id="IPR027469">
    <property type="entry name" value="Cation_efflux_TMD_sf"/>
</dbReference>
<feature type="transmembrane region" description="Helical" evidence="7">
    <location>
        <begin position="241"/>
        <end position="263"/>
    </location>
</feature>
<keyword evidence="4 7" id="KW-1133">Transmembrane helix</keyword>
<protein>
    <submittedName>
        <fullName evidence="10">Cation diffusion facilitator transporter</fullName>
    </submittedName>
</protein>
<dbReference type="SUPFAM" id="SSF160240">
    <property type="entry name" value="Cation efflux protein cytoplasmic domain-like"/>
    <property type="match status" value="1"/>
</dbReference>
<dbReference type="RefSeq" id="WP_271219372.1">
    <property type="nucleotide sequence ID" value="NZ_BAAAVD010000008.1"/>
</dbReference>
<dbReference type="InterPro" id="IPR058533">
    <property type="entry name" value="Cation_efflux_TM"/>
</dbReference>
<dbReference type="EMBL" id="BSEV01000009">
    <property type="protein sequence ID" value="GLK10977.1"/>
    <property type="molecule type" value="Genomic_DNA"/>
</dbReference>
<feature type="region of interest" description="Disordered" evidence="6">
    <location>
        <begin position="1"/>
        <end position="51"/>
    </location>
</feature>
<evidence type="ECO:0000259" key="8">
    <source>
        <dbReference type="Pfam" id="PF01545"/>
    </source>
</evidence>
<dbReference type="GO" id="GO:0016020">
    <property type="term" value="C:membrane"/>
    <property type="evidence" value="ECO:0007669"/>
    <property type="project" value="UniProtKB-SubCell"/>
</dbReference>
<dbReference type="PANTHER" id="PTHR13414:SF9">
    <property type="entry name" value="PROTON-COUPLED ZINC ANTIPORTER SLC30A9, MITOCHONDRIAL"/>
    <property type="match status" value="1"/>
</dbReference>
<dbReference type="InterPro" id="IPR036837">
    <property type="entry name" value="Cation_efflux_CTD_sf"/>
</dbReference>
<evidence type="ECO:0000256" key="6">
    <source>
        <dbReference type="SAM" id="MobiDB-lite"/>
    </source>
</evidence>
<feature type="transmembrane region" description="Helical" evidence="7">
    <location>
        <begin position="167"/>
        <end position="188"/>
    </location>
</feature>
<dbReference type="SUPFAM" id="SSF161111">
    <property type="entry name" value="Cation efflux protein transmembrane domain-like"/>
    <property type="match status" value="1"/>
</dbReference>
<evidence type="ECO:0000256" key="5">
    <source>
        <dbReference type="ARBA" id="ARBA00023136"/>
    </source>
</evidence>
<name>A0A9W6MEC2_9ACTN</name>
<comment type="caution">
    <text evidence="10">The sequence shown here is derived from an EMBL/GenBank/DDBJ whole genome shotgun (WGS) entry which is preliminary data.</text>
</comment>
<dbReference type="Proteomes" id="UP001143474">
    <property type="component" value="Unassembled WGS sequence"/>
</dbReference>
<feature type="transmembrane region" description="Helical" evidence="7">
    <location>
        <begin position="128"/>
        <end position="147"/>
    </location>
</feature>
<keyword evidence="11" id="KW-1185">Reference proteome</keyword>
<feature type="region of interest" description="Disordered" evidence="6">
    <location>
        <begin position="349"/>
        <end position="371"/>
    </location>
</feature>
<evidence type="ECO:0000256" key="2">
    <source>
        <dbReference type="ARBA" id="ARBA00022448"/>
    </source>
</evidence>
<dbReference type="Pfam" id="PF01545">
    <property type="entry name" value="Cation_efflux"/>
    <property type="match status" value="1"/>
</dbReference>
<dbReference type="Pfam" id="PF16916">
    <property type="entry name" value="ZT_dimer"/>
    <property type="match status" value="1"/>
</dbReference>
<gene>
    <name evidence="10" type="ORF">GCM10017600_43830</name>
</gene>
<evidence type="ECO:0000313" key="10">
    <source>
        <dbReference type="EMBL" id="GLK10977.1"/>
    </source>
</evidence>
<dbReference type="InterPro" id="IPR027470">
    <property type="entry name" value="Cation_efflux_CTD"/>
</dbReference>
<evidence type="ECO:0000256" key="3">
    <source>
        <dbReference type="ARBA" id="ARBA00022692"/>
    </source>
</evidence>
<keyword evidence="2" id="KW-0813">Transport</keyword>
<evidence type="ECO:0000256" key="7">
    <source>
        <dbReference type="SAM" id="Phobius"/>
    </source>
</evidence>
<dbReference type="GO" id="GO:0008324">
    <property type="term" value="F:monoatomic cation transmembrane transporter activity"/>
    <property type="evidence" value="ECO:0007669"/>
    <property type="project" value="InterPro"/>
</dbReference>
<evidence type="ECO:0000259" key="9">
    <source>
        <dbReference type="Pfam" id="PF16916"/>
    </source>
</evidence>
<comment type="subcellular location">
    <subcellularLocation>
        <location evidence="1">Membrane</location>
        <topology evidence="1">Multi-pass membrane protein</topology>
    </subcellularLocation>
</comment>
<evidence type="ECO:0000256" key="1">
    <source>
        <dbReference type="ARBA" id="ARBA00004141"/>
    </source>
</evidence>
<evidence type="ECO:0000256" key="4">
    <source>
        <dbReference type="ARBA" id="ARBA00022989"/>
    </source>
</evidence>
<dbReference type="NCBIfam" id="TIGR01297">
    <property type="entry name" value="CDF"/>
    <property type="match status" value="1"/>
</dbReference>
<evidence type="ECO:0000313" key="11">
    <source>
        <dbReference type="Proteomes" id="UP001143474"/>
    </source>
</evidence>